<reference evidence="1 2" key="1">
    <citation type="submission" date="2008-07" db="EMBL/GenBank/DDBJ databases">
        <authorList>
            <person name="Tandeau de Marsac N."/>
            <person name="Ferriera S."/>
            <person name="Johnson J."/>
            <person name="Kravitz S."/>
            <person name="Beeson K."/>
            <person name="Sutton G."/>
            <person name="Rogers Y.-H."/>
            <person name="Friedman R."/>
            <person name="Frazier M."/>
            <person name="Venter J.C."/>
        </authorList>
    </citation>
    <scope>NUCLEOTIDE SEQUENCE [LARGE SCALE GENOMIC DNA]</scope>
    <source>
        <strain evidence="1 2">PCC 7420</strain>
    </source>
</reference>
<gene>
    <name evidence="1" type="ORF">MC7420_328</name>
</gene>
<organism evidence="1 2">
    <name type="scientific">Coleofasciculus chthonoplastes PCC 7420</name>
    <dbReference type="NCBI Taxonomy" id="118168"/>
    <lineage>
        <taxon>Bacteria</taxon>
        <taxon>Bacillati</taxon>
        <taxon>Cyanobacteriota</taxon>
        <taxon>Cyanophyceae</taxon>
        <taxon>Coleofasciculales</taxon>
        <taxon>Coleofasciculaceae</taxon>
        <taxon>Coleofasciculus</taxon>
    </lineage>
</organism>
<keyword evidence="2" id="KW-1185">Reference proteome</keyword>
<evidence type="ECO:0000313" key="1">
    <source>
        <dbReference type="EMBL" id="EDX77191.1"/>
    </source>
</evidence>
<accession>B4VLT5</accession>
<evidence type="ECO:0000313" key="2">
    <source>
        <dbReference type="Proteomes" id="UP000003835"/>
    </source>
</evidence>
<dbReference type="AlphaFoldDB" id="B4VLT5"/>
<sequence>MFVVSALALVLLSSLVRPDMTRTRPFDPYSAITLKKVAW</sequence>
<dbReference type="Proteomes" id="UP000003835">
    <property type="component" value="Unassembled WGS sequence"/>
</dbReference>
<name>B4VLT5_9CYAN</name>
<dbReference type="STRING" id="118168.MC7420_328"/>
<proteinExistence type="predicted"/>
<dbReference type="EMBL" id="DS989844">
    <property type="protein sequence ID" value="EDX77191.1"/>
    <property type="molecule type" value="Genomic_DNA"/>
</dbReference>
<protein>
    <submittedName>
        <fullName evidence="1">Uncharacterized protein</fullName>
    </submittedName>
</protein>
<dbReference type="HOGENOM" id="CLU_3307914_0_0_3"/>